<dbReference type="InterPro" id="IPR014044">
    <property type="entry name" value="CAP_dom"/>
</dbReference>
<protein>
    <submittedName>
        <fullName evidence="3">GTx-VA1-like protein</fullName>
    </submittedName>
</protein>
<accession>A0A3S3QSR5</accession>
<dbReference type="GO" id="GO:0005576">
    <property type="term" value="C:extracellular region"/>
    <property type="evidence" value="ECO:0007669"/>
    <property type="project" value="InterPro"/>
</dbReference>
<dbReference type="InterPro" id="IPR018244">
    <property type="entry name" value="Allrgn_V5/Tpx1_CS"/>
</dbReference>
<keyword evidence="4" id="KW-1185">Reference proteome</keyword>
<gene>
    <name evidence="3" type="ORF">B4U79_01831</name>
</gene>
<dbReference type="PROSITE" id="PS01010">
    <property type="entry name" value="CRISP_2"/>
    <property type="match status" value="1"/>
</dbReference>
<dbReference type="Proteomes" id="UP000285301">
    <property type="component" value="Unassembled WGS sequence"/>
</dbReference>
<dbReference type="CDD" id="cd05380">
    <property type="entry name" value="CAP_euk"/>
    <property type="match status" value="1"/>
</dbReference>
<dbReference type="InterPro" id="IPR035940">
    <property type="entry name" value="CAP_sf"/>
</dbReference>
<evidence type="ECO:0000313" key="3">
    <source>
        <dbReference type="EMBL" id="RWS13422.1"/>
    </source>
</evidence>
<dbReference type="Pfam" id="PF00188">
    <property type="entry name" value="CAP"/>
    <property type="match status" value="1"/>
</dbReference>
<dbReference type="InterPro" id="IPR002413">
    <property type="entry name" value="V5_allergen-like"/>
</dbReference>
<keyword evidence="1" id="KW-0732">Signal</keyword>
<dbReference type="PROSITE" id="PS01009">
    <property type="entry name" value="CRISP_1"/>
    <property type="match status" value="1"/>
</dbReference>
<feature type="domain" description="SCP" evidence="2">
    <location>
        <begin position="53"/>
        <end position="216"/>
    </location>
</feature>
<name>A0A3S3QSR5_9ACAR</name>
<dbReference type="InterPro" id="IPR001283">
    <property type="entry name" value="CRISP-related"/>
</dbReference>
<organism evidence="3 4">
    <name type="scientific">Dinothrombium tinctorium</name>
    <dbReference type="NCBI Taxonomy" id="1965070"/>
    <lineage>
        <taxon>Eukaryota</taxon>
        <taxon>Metazoa</taxon>
        <taxon>Ecdysozoa</taxon>
        <taxon>Arthropoda</taxon>
        <taxon>Chelicerata</taxon>
        <taxon>Arachnida</taxon>
        <taxon>Acari</taxon>
        <taxon>Acariformes</taxon>
        <taxon>Trombidiformes</taxon>
        <taxon>Prostigmata</taxon>
        <taxon>Anystina</taxon>
        <taxon>Parasitengona</taxon>
        <taxon>Trombidioidea</taxon>
        <taxon>Trombidiidae</taxon>
        <taxon>Dinothrombium</taxon>
    </lineage>
</organism>
<sequence>MNLFLIAFHSLILLPTLINGECKEFYLRMTPEHTGCKHRNDNCLVIKEGLSLKDRKTILVEHNKYRNKIALAHDTYDLPPASNMMKLEWDKELAAIAQSHASQCVFEHDCNLCREVDNFMVGQNLFSKKSAELKVAPAWDEAIGIFYDEIKLITRNLIESYVPDDGVNLYGHFTQLAWAETWKIGCGYTAFRIDEPIYKTEELYTCNYGPAGNIIFGRVYKNGTAGSECPPNTVRSTLYPGLCNAKRNGPQLPVFSDVANVLFLCDFKAKCSLKFSSPDRAHIISLYSGNYLSVRLKKGQNFVITLTEVVSSEDGFCVEFRHRMPSPQSGIKFEVEFYVPEMGWKSDVLAYGINQWVVAKFDVQWNFHTEIRFILTVPKDSNLKYIDLNWIAIVNGHCQR</sequence>
<dbReference type="PRINTS" id="PR00838">
    <property type="entry name" value="V5ALLERGEN"/>
</dbReference>
<dbReference type="STRING" id="1965070.A0A3S3QSR5"/>
<evidence type="ECO:0000313" key="4">
    <source>
        <dbReference type="Proteomes" id="UP000285301"/>
    </source>
</evidence>
<dbReference type="PRINTS" id="PR00837">
    <property type="entry name" value="V5TPXLIKE"/>
</dbReference>
<proteinExistence type="predicted"/>
<comment type="caution">
    <text evidence="3">The sequence shown here is derived from an EMBL/GenBank/DDBJ whole genome shotgun (WGS) entry which is preliminary data.</text>
</comment>
<evidence type="ECO:0000256" key="1">
    <source>
        <dbReference type="SAM" id="SignalP"/>
    </source>
</evidence>
<evidence type="ECO:0000259" key="2">
    <source>
        <dbReference type="SMART" id="SM00198"/>
    </source>
</evidence>
<dbReference type="PANTHER" id="PTHR10334">
    <property type="entry name" value="CYSTEINE-RICH SECRETORY PROTEIN-RELATED"/>
    <property type="match status" value="1"/>
</dbReference>
<dbReference type="OrthoDB" id="414826at2759"/>
<dbReference type="Gene3D" id="3.40.33.10">
    <property type="entry name" value="CAP"/>
    <property type="match status" value="1"/>
</dbReference>
<reference evidence="3 4" key="1">
    <citation type="journal article" date="2018" name="Gigascience">
        <title>Genomes of trombidid mites reveal novel predicted allergens and laterally-transferred genes associated with secondary metabolism.</title>
        <authorList>
            <person name="Dong X."/>
            <person name="Chaisiri K."/>
            <person name="Xia D."/>
            <person name="Armstrong S.D."/>
            <person name="Fang Y."/>
            <person name="Donnelly M.J."/>
            <person name="Kadowaki T."/>
            <person name="McGarry J.W."/>
            <person name="Darby A.C."/>
            <person name="Makepeace B.L."/>
        </authorList>
    </citation>
    <scope>NUCLEOTIDE SEQUENCE [LARGE SCALE GENOMIC DNA]</scope>
    <source>
        <strain evidence="3">UoL-WK</strain>
    </source>
</reference>
<feature type="chain" id="PRO_5018524239" evidence="1">
    <location>
        <begin position="21"/>
        <end position="400"/>
    </location>
</feature>
<feature type="signal peptide" evidence="1">
    <location>
        <begin position="1"/>
        <end position="20"/>
    </location>
</feature>
<dbReference type="AlphaFoldDB" id="A0A3S3QSR5"/>
<dbReference type="SUPFAM" id="SSF55797">
    <property type="entry name" value="PR-1-like"/>
    <property type="match status" value="1"/>
</dbReference>
<dbReference type="EMBL" id="NCKU01000996">
    <property type="protein sequence ID" value="RWS13422.1"/>
    <property type="molecule type" value="Genomic_DNA"/>
</dbReference>
<dbReference type="SMART" id="SM00198">
    <property type="entry name" value="SCP"/>
    <property type="match status" value="1"/>
</dbReference>